<reference evidence="1 2" key="1">
    <citation type="submission" date="2016-10" db="EMBL/GenBank/DDBJ databases">
        <authorList>
            <person name="de Groot N.N."/>
        </authorList>
    </citation>
    <scope>NUCLEOTIDE SEQUENCE [LARGE SCALE GENOMIC DNA]</scope>
    <source>
        <strain evidence="1 2">DSM 43067</strain>
    </source>
</reference>
<dbReference type="Proteomes" id="UP000183413">
    <property type="component" value="Unassembled WGS sequence"/>
</dbReference>
<dbReference type="AlphaFoldDB" id="A0A1I5C7J2"/>
<proteinExistence type="predicted"/>
<dbReference type="RefSeq" id="WP_021594349.1">
    <property type="nucleotide sequence ID" value="NZ_FOVH01000003.1"/>
</dbReference>
<name>A0A1I5C7J2_9ACTN</name>
<gene>
    <name evidence="1" type="ORF">SAMN04489713_103167</name>
</gene>
<keyword evidence="2" id="KW-1185">Reference proteome</keyword>
<dbReference type="OrthoDB" id="9890950at2"/>
<accession>A0A1I5C7J2</accession>
<evidence type="ECO:0000313" key="2">
    <source>
        <dbReference type="Proteomes" id="UP000183413"/>
    </source>
</evidence>
<protein>
    <submittedName>
        <fullName evidence="1">Uncharacterized protein</fullName>
    </submittedName>
</protein>
<dbReference type="InParanoid" id="A0A1I5C7J2"/>
<evidence type="ECO:0000313" key="1">
    <source>
        <dbReference type="EMBL" id="SFN82959.1"/>
    </source>
</evidence>
<organism evidence="1 2">
    <name type="scientific">Actinomadura madurae</name>
    <dbReference type="NCBI Taxonomy" id="1993"/>
    <lineage>
        <taxon>Bacteria</taxon>
        <taxon>Bacillati</taxon>
        <taxon>Actinomycetota</taxon>
        <taxon>Actinomycetes</taxon>
        <taxon>Streptosporangiales</taxon>
        <taxon>Thermomonosporaceae</taxon>
        <taxon>Actinomadura</taxon>
    </lineage>
</organism>
<sequence>MSATQALLTLLGLAMSISVPPCVFTYFKTRASEKRDREEQAAARDALANALPYYRRVELAYIRLRLESPGTQAARDAHSASFRVRSSAHMALVGVRLYYTDPRILMLAQRAFDLTGEIHYAKTMEQAAEDALKSAQALLHFVTATNATVHALTPSTGIHR</sequence>
<dbReference type="EMBL" id="FOVH01000003">
    <property type="protein sequence ID" value="SFN82959.1"/>
    <property type="molecule type" value="Genomic_DNA"/>
</dbReference>